<dbReference type="EMBL" id="CAUOFW020000703">
    <property type="protein sequence ID" value="CAK9135379.1"/>
    <property type="molecule type" value="Genomic_DNA"/>
</dbReference>
<keyword evidence="2" id="KW-1185">Reference proteome</keyword>
<name>A0ABC8QRM8_9AQUA</name>
<comment type="caution">
    <text evidence="1">The sequence shown here is derived from an EMBL/GenBank/DDBJ whole genome shotgun (WGS) entry which is preliminary data.</text>
</comment>
<reference evidence="1 2" key="1">
    <citation type="submission" date="2024-02" db="EMBL/GenBank/DDBJ databases">
        <authorList>
            <person name="Vignale AGUSTIN F."/>
            <person name="Sosa J E."/>
            <person name="Modenutti C."/>
        </authorList>
    </citation>
    <scope>NUCLEOTIDE SEQUENCE [LARGE SCALE GENOMIC DNA]</scope>
</reference>
<gene>
    <name evidence="1" type="ORF">ILEXP_LOCUS2322</name>
</gene>
<dbReference type="PANTHER" id="PTHR14374">
    <property type="entry name" value="FOIE GRAS"/>
    <property type="match status" value="1"/>
</dbReference>
<organism evidence="1 2">
    <name type="scientific">Ilex paraguariensis</name>
    <name type="common">yerba mate</name>
    <dbReference type="NCBI Taxonomy" id="185542"/>
    <lineage>
        <taxon>Eukaryota</taxon>
        <taxon>Viridiplantae</taxon>
        <taxon>Streptophyta</taxon>
        <taxon>Embryophyta</taxon>
        <taxon>Tracheophyta</taxon>
        <taxon>Spermatophyta</taxon>
        <taxon>Magnoliopsida</taxon>
        <taxon>eudicotyledons</taxon>
        <taxon>Gunneridae</taxon>
        <taxon>Pentapetalae</taxon>
        <taxon>asterids</taxon>
        <taxon>campanulids</taxon>
        <taxon>Aquifoliales</taxon>
        <taxon>Aquifoliaceae</taxon>
        <taxon>Ilex</taxon>
    </lineage>
</organism>
<dbReference type="Proteomes" id="UP001642360">
    <property type="component" value="Unassembled WGS sequence"/>
</dbReference>
<evidence type="ECO:0000313" key="1">
    <source>
        <dbReference type="EMBL" id="CAK9135379.1"/>
    </source>
</evidence>
<protein>
    <submittedName>
        <fullName evidence="1">Uncharacterized protein</fullName>
    </submittedName>
</protein>
<evidence type="ECO:0000313" key="2">
    <source>
        <dbReference type="Proteomes" id="UP001642360"/>
    </source>
</evidence>
<dbReference type="AlphaFoldDB" id="A0ABC8QRM8"/>
<accession>A0ABC8QRM8</accession>
<proteinExistence type="predicted"/>
<dbReference type="PANTHER" id="PTHR14374:SF0">
    <property type="entry name" value="TRAFFICKING PROTEIN PARTICLE COMPLEX SUBUNIT 11"/>
    <property type="match status" value="1"/>
</dbReference>
<sequence length="147" mass="15891">MEEYPEVLRTPPVALVSLVGCPDLHPTITAHLHSEQPPINALALPDFSKISVIAKTPKDKSSDSGQPGGILKKNWLLKHRTRVPAVVAALFSSDHVSGDPAQWAKVCADLDNLKAVIRGRNIKLVLVVVAQSTKGRLAHFLYSAGYI</sequence>